<organism evidence="10 11">
    <name type="scientific">Candidatus Trichorickettsia mobilis</name>
    <dbReference type="NCBI Taxonomy" id="1346319"/>
    <lineage>
        <taxon>Bacteria</taxon>
        <taxon>Pseudomonadati</taxon>
        <taxon>Pseudomonadota</taxon>
        <taxon>Alphaproteobacteria</taxon>
        <taxon>Rickettsiales</taxon>
        <taxon>Rickettsiaceae</taxon>
        <taxon>Rickettsieae</taxon>
        <taxon>Candidatus Trichorickettsia</taxon>
    </lineage>
</organism>
<keyword evidence="11" id="KW-1185">Reference proteome</keyword>
<evidence type="ECO:0000256" key="3">
    <source>
        <dbReference type="ARBA" id="ARBA00022448"/>
    </source>
</evidence>
<feature type="transmembrane region" description="Helical" evidence="9">
    <location>
        <begin position="308"/>
        <end position="332"/>
    </location>
</feature>
<feature type="transmembrane region" description="Helical" evidence="9">
    <location>
        <begin position="110"/>
        <end position="132"/>
    </location>
</feature>
<evidence type="ECO:0000256" key="9">
    <source>
        <dbReference type="RuleBase" id="RU362122"/>
    </source>
</evidence>
<feature type="transmembrane region" description="Helical" evidence="9">
    <location>
        <begin position="84"/>
        <end position="104"/>
    </location>
</feature>
<keyword evidence="3 9" id="KW-0813">Transport</keyword>
<reference evidence="10 11" key="1">
    <citation type="submission" date="2022-10" db="EMBL/GenBank/DDBJ databases">
        <title>Host association and intracellularity evolved multiple times independently in the Rickettsiales.</title>
        <authorList>
            <person name="Castelli M."/>
            <person name="Nardi T."/>
            <person name="Gammuto L."/>
            <person name="Bellinzona G."/>
            <person name="Sabaneyeva E."/>
            <person name="Potekhin A."/>
            <person name="Serra V."/>
            <person name="Petroni G."/>
            <person name="Sassera D."/>
        </authorList>
    </citation>
    <scope>NUCLEOTIDE SEQUENCE [LARGE SCALE GENOMIC DNA]</scope>
    <source>
        <strain evidence="10 11">Kr 154-4</strain>
    </source>
</reference>
<feature type="transmembrane region" description="Helical" evidence="9">
    <location>
        <begin position="40"/>
        <end position="63"/>
    </location>
</feature>
<dbReference type="EMBL" id="CP112932">
    <property type="protein sequence ID" value="WPY00938.1"/>
    <property type="molecule type" value="Genomic_DNA"/>
</dbReference>
<accession>A0ABZ0UVD6</accession>
<feature type="transmembrane region" description="Helical" evidence="9">
    <location>
        <begin position="184"/>
        <end position="205"/>
    </location>
</feature>
<feature type="transmembrane region" description="Helical" evidence="9">
    <location>
        <begin position="255"/>
        <end position="287"/>
    </location>
</feature>
<keyword evidence="6 9" id="KW-0029">Amino-acid transport</keyword>
<feature type="transmembrane region" description="Helical" evidence="9">
    <location>
        <begin position="363"/>
        <end position="380"/>
    </location>
</feature>
<dbReference type="PANTHER" id="PTHR30588:SF0">
    <property type="entry name" value="BRANCHED-CHAIN AMINO ACID PERMEASE BRNQ"/>
    <property type="match status" value="1"/>
</dbReference>
<gene>
    <name evidence="10" type="ORF">Trichorick_00828</name>
</gene>
<evidence type="ECO:0000313" key="10">
    <source>
        <dbReference type="EMBL" id="WPY00938.1"/>
    </source>
</evidence>
<keyword evidence="8 9" id="KW-0472">Membrane</keyword>
<feature type="transmembrane region" description="Helical" evidence="9">
    <location>
        <begin position="7"/>
        <end position="28"/>
    </location>
</feature>
<comment type="function">
    <text evidence="9">Component of the transport system for branched-chain amino acids.</text>
</comment>
<dbReference type="PANTHER" id="PTHR30588">
    <property type="entry name" value="BRANCHED-CHAIN AMINO ACID TRANSPORT SYSTEM 2 CARRIER PROTEIN"/>
    <property type="match status" value="1"/>
</dbReference>
<comment type="subcellular location">
    <subcellularLocation>
        <location evidence="9">Cell inner membrane</location>
        <topology evidence="9">Multi-pass membrane protein</topology>
    </subcellularLocation>
    <subcellularLocation>
        <location evidence="1">Cell membrane</location>
        <topology evidence="1">Multi-pass membrane protein</topology>
    </subcellularLocation>
</comment>
<feature type="transmembrane region" description="Helical" evidence="9">
    <location>
        <begin position="144"/>
        <end position="164"/>
    </location>
</feature>
<evidence type="ECO:0000313" key="11">
    <source>
        <dbReference type="Proteomes" id="UP001326613"/>
    </source>
</evidence>
<keyword evidence="4" id="KW-1003">Cell membrane</keyword>
<proteinExistence type="inferred from homology"/>
<evidence type="ECO:0000256" key="6">
    <source>
        <dbReference type="ARBA" id="ARBA00022970"/>
    </source>
</evidence>
<feature type="transmembrane region" description="Helical" evidence="9">
    <location>
        <begin position="217"/>
        <end position="243"/>
    </location>
</feature>
<comment type="similarity">
    <text evidence="2 9">Belongs to the branched chain amino acid transporter family.</text>
</comment>
<dbReference type="Proteomes" id="UP001326613">
    <property type="component" value="Chromosome"/>
</dbReference>
<dbReference type="RefSeq" id="WP_323737761.1">
    <property type="nucleotide sequence ID" value="NZ_CP112932.1"/>
</dbReference>
<comment type="caution">
    <text evidence="9">Lacks conserved residue(s) required for the propagation of feature annotation.</text>
</comment>
<name>A0ABZ0UVD6_9RICK</name>
<evidence type="ECO:0000256" key="2">
    <source>
        <dbReference type="ARBA" id="ARBA00008540"/>
    </source>
</evidence>
<dbReference type="InterPro" id="IPR004685">
    <property type="entry name" value="Brnchd-chn_aa_trnsp_Livcs"/>
</dbReference>
<evidence type="ECO:0000256" key="5">
    <source>
        <dbReference type="ARBA" id="ARBA00022692"/>
    </source>
</evidence>
<evidence type="ECO:0000256" key="1">
    <source>
        <dbReference type="ARBA" id="ARBA00004651"/>
    </source>
</evidence>
<protein>
    <recommendedName>
        <fullName evidence="9">Branched-chain amino acid transport system carrier protein</fullName>
    </recommendedName>
</protein>
<sequence>MYKFKIILTTGLAMFAMFFGSGNLVFPIKLGIDSGSQYPIASLGLVLTGVVVPFLGLISMIFYQGDRNRYFGLLGRWAPFTLSLLILSLLGPFGVVPRCIIVAYGGISLIWPEISLILFSAVFSATILLIIWHKSKLVPIIGKILGPFKIGGIIIIIIAAVSQSPHLVDTTTSENPLLTGLFQGYQTMDLLAACFFSITIMEYLRSINPSKEEVLKTSLAASIVGASLISIVYLGFVVLGAYYASYLIDKGPEQYLAVIATLALGNNAAIIVAVTMFLACLTTAATLSKLFAEFLYHDLLKERISWPLSIIVTIIISFLLSLIGFTAISQILGKILEYIYPALIALSISSILKQYMNFIPVKLIFWGTIVMSVALELIILY</sequence>
<evidence type="ECO:0000256" key="8">
    <source>
        <dbReference type="ARBA" id="ARBA00023136"/>
    </source>
</evidence>
<evidence type="ECO:0000256" key="4">
    <source>
        <dbReference type="ARBA" id="ARBA00022475"/>
    </source>
</evidence>
<keyword evidence="5 9" id="KW-0812">Transmembrane</keyword>
<evidence type="ECO:0000256" key="7">
    <source>
        <dbReference type="ARBA" id="ARBA00022989"/>
    </source>
</evidence>
<keyword evidence="7 9" id="KW-1133">Transmembrane helix</keyword>
<dbReference type="Pfam" id="PF05525">
    <property type="entry name" value="Branch_AA_trans"/>
    <property type="match status" value="1"/>
</dbReference>